<feature type="compositionally biased region" description="Polar residues" evidence="3">
    <location>
        <begin position="125"/>
        <end position="150"/>
    </location>
</feature>
<evidence type="ECO:0000313" key="5">
    <source>
        <dbReference type="EMBL" id="RGP64281.1"/>
    </source>
</evidence>
<dbReference type="Gene3D" id="4.10.240.10">
    <property type="entry name" value="Zn(2)-C6 fungal-type DNA-binding domain"/>
    <property type="match status" value="1"/>
</dbReference>
<feature type="region of interest" description="Disordered" evidence="3">
    <location>
        <begin position="66"/>
        <end position="150"/>
    </location>
</feature>
<keyword evidence="2" id="KW-0539">Nucleus</keyword>
<comment type="caution">
    <text evidence="5">The sequence shown here is derived from an EMBL/GenBank/DDBJ whole genome shotgun (WGS) entry which is preliminary data.</text>
</comment>
<dbReference type="Pfam" id="PF04082">
    <property type="entry name" value="Fungal_trans"/>
    <property type="match status" value="1"/>
</dbReference>
<reference evidence="5 6" key="1">
    <citation type="journal article" date="2018" name="PLoS Pathog.">
        <title>Evolution of structural diversity of trichothecenes, a family of toxins produced by plant pathogenic and entomopathogenic fungi.</title>
        <authorList>
            <person name="Proctor R.H."/>
            <person name="McCormick S.P."/>
            <person name="Kim H.S."/>
            <person name="Cardoza R.E."/>
            <person name="Stanley A.M."/>
            <person name="Lindo L."/>
            <person name="Kelly A."/>
            <person name="Brown D.W."/>
            <person name="Lee T."/>
            <person name="Vaughan M.M."/>
            <person name="Alexander N.J."/>
            <person name="Busman M."/>
            <person name="Gutierrez S."/>
        </authorList>
    </citation>
    <scope>NUCLEOTIDE SEQUENCE [LARGE SCALE GENOMIC DNA]</scope>
    <source>
        <strain evidence="5 6">NRRL 3299</strain>
    </source>
</reference>
<dbReference type="GO" id="GO:0008270">
    <property type="term" value="F:zinc ion binding"/>
    <property type="evidence" value="ECO:0007669"/>
    <property type="project" value="InterPro"/>
</dbReference>
<dbReference type="CDD" id="cd12148">
    <property type="entry name" value="fungal_TF_MHR"/>
    <property type="match status" value="1"/>
</dbReference>
<dbReference type="SUPFAM" id="SSF57701">
    <property type="entry name" value="Zn2/Cys6 DNA-binding domain"/>
    <property type="match status" value="1"/>
</dbReference>
<organism evidence="5 6">
    <name type="scientific">Fusarium sporotrichioides</name>
    <dbReference type="NCBI Taxonomy" id="5514"/>
    <lineage>
        <taxon>Eukaryota</taxon>
        <taxon>Fungi</taxon>
        <taxon>Dikarya</taxon>
        <taxon>Ascomycota</taxon>
        <taxon>Pezizomycotina</taxon>
        <taxon>Sordariomycetes</taxon>
        <taxon>Hypocreomycetidae</taxon>
        <taxon>Hypocreales</taxon>
        <taxon>Nectriaceae</taxon>
        <taxon>Fusarium</taxon>
    </lineage>
</organism>
<dbReference type="GO" id="GO:0003677">
    <property type="term" value="F:DNA binding"/>
    <property type="evidence" value="ECO:0007669"/>
    <property type="project" value="InterPro"/>
</dbReference>
<proteinExistence type="predicted"/>
<name>A0A395RVZ8_FUSSP</name>
<dbReference type="InterPro" id="IPR036864">
    <property type="entry name" value="Zn2-C6_fun-type_DNA-bd_sf"/>
</dbReference>
<feature type="domain" description="Zn(2)-C6 fungal-type" evidence="4">
    <location>
        <begin position="27"/>
        <end position="57"/>
    </location>
</feature>
<dbReference type="PANTHER" id="PTHR46910">
    <property type="entry name" value="TRANSCRIPTION FACTOR PDR1"/>
    <property type="match status" value="1"/>
</dbReference>
<dbReference type="EMBL" id="PXOF01000118">
    <property type="protein sequence ID" value="RGP64281.1"/>
    <property type="molecule type" value="Genomic_DNA"/>
</dbReference>
<accession>A0A395RVZ8</accession>
<keyword evidence="1" id="KW-0479">Metal-binding</keyword>
<dbReference type="CDD" id="cd00067">
    <property type="entry name" value="GAL4"/>
    <property type="match status" value="1"/>
</dbReference>
<dbReference type="GO" id="GO:0006351">
    <property type="term" value="P:DNA-templated transcription"/>
    <property type="evidence" value="ECO:0007669"/>
    <property type="project" value="InterPro"/>
</dbReference>
<evidence type="ECO:0000256" key="1">
    <source>
        <dbReference type="ARBA" id="ARBA00022723"/>
    </source>
</evidence>
<dbReference type="InterPro" id="IPR007219">
    <property type="entry name" value="XnlR_reg_dom"/>
</dbReference>
<dbReference type="InterPro" id="IPR050987">
    <property type="entry name" value="AtrR-like"/>
</dbReference>
<evidence type="ECO:0000256" key="3">
    <source>
        <dbReference type="SAM" id="MobiDB-lite"/>
    </source>
</evidence>
<evidence type="ECO:0000313" key="6">
    <source>
        <dbReference type="Proteomes" id="UP000266152"/>
    </source>
</evidence>
<dbReference type="SMART" id="SM00906">
    <property type="entry name" value="Fungal_trans"/>
    <property type="match status" value="1"/>
</dbReference>
<dbReference type="PROSITE" id="PS50048">
    <property type="entry name" value="ZN2_CY6_FUNGAL_2"/>
    <property type="match status" value="1"/>
</dbReference>
<feature type="region of interest" description="Disordered" evidence="3">
    <location>
        <begin position="1"/>
        <end position="22"/>
    </location>
</feature>
<keyword evidence="6" id="KW-1185">Reference proteome</keyword>
<dbReference type="AlphaFoldDB" id="A0A395RVZ8"/>
<dbReference type="Pfam" id="PF00172">
    <property type="entry name" value="Zn_clus"/>
    <property type="match status" value="1"/>
</dbReference>
<feature type="region of interest" description="Disordered" evidence="3">
    <location>
        <begin position="625"/>
        <end position="666"/>
    </location>
</feature>
<evidence type="ECO:0000256" key="2">
    <source>
        <dbReference type="ARBA" id="ARBA00023242"/>
    </source>
</evidence>
<dbReference type="SMART" id="SM00066">
    <property type="entry name" value="GAL4"/>
    <property type="match status" value="1"/>
</dbReference>
<feature type="compositionally biased region" description="Polar residues" evidence="3">
    <location>
        <begin position="625"/>
        <end position="659"/>
    </location>
</feature>
<protein>
    <recommendedName>
        <fullName evidence="4">Zn(2)-C6 fungal-type domain-containing protein</fullName>
    </recommendedName>
</protein>
<dbReference type="GO" id="GO:0000981">
    <property type="term" value="F:DNA-binding transcription factor activity, RNA polymerase II-specific"/>
    <property type="evidence" value="ECO:0007669"/>
    <property type="project" value="InterPro"/>
</dbReference>
<feature type="compositionally biased region" description="Low complexity" evidence="3">
    <location>
        <begin position="75"/>
        <end position="87"/>
    </location>
</feature>
<gene>
    <name evidence="5" type="ORF">FSPOR_8101</name>
</gene>
<dbReference type="Proteomes" id="UP000266152">
    <property type="component" value="Unassembled WGS sequence"/>
</dbReference>
<dbReference type="STRING" id="5514.A0A395RVZ8"/>
<evidence type="ECO:0000259" key="4">
    <source>
        <dbReference type="PROSITE" id="PS50048"/>
    </source>
</evidence>
<dbReference type="InterPro" id="IPR001138">
    <property type="entry name" value="Zn2Cys6_DnaBD"/>
</dbReference>
<sequence>MPSPMDTEDSPGHRAKESSKRRRLNFACNYCRNRKTRCDEQQPSCQACISAGIPCVTEDRRRPGKLIKRREAGKSVDGSSVGSGSPSEYGIHSVTENAPDRRLSVAKEPQATRTISVANAPIRARSQSPRQSLSRDSSHTDTISNPLPIIKQSTGTTSFQVLTEWLDLSCFRLNVPYHFGTYPPPTLNPASGSAGFLSRQAVPQATASWDFEALFDAYQREIHTFYPVIRLDQARDEASQAHTARLANSSSSHGDTSSLKTCLLLAAGGCILQSAERQAYMTEALSLARDALGHLIGNISFETIEVLFLFSICLRLNDEITASWTTFGICLSVAHSLGLDRPGRDRRKNTHSSAIDAWNPAWWALYSYEKLFSFQLGYVSSISDETYDVLDLESLKTTNPQPQHFVLSMAKVFSKMSHRCAKARQLEDRANRKTLEAAIKDKVNATGESFLMLSDWVNSLPAGLRPTSDFMRLPEDPALSSFISLHYHNAILMLNRNALLISKDAIHKAVEVIAKGTPWEYTIRNGQSMVANSARKIIHLLADNDDNMSHLFAPSYFPLLHALYVLAVHILKQPQSRISKIDQSLLITAADLIRCYCVGLAEADRLSTVLNGLIRVVQEAMKPTTATSMDTDQHNSNATSGTCFSQQDGTNLSQQPNNMSFSQSLDPSDSSILNPVELNMEEGILDPFSGQPFNMPMLPDEIGCDWADFENLLQRLENESGMYPAEDGMSVEL</sequence>
<dbReference type="PROSITE" id="PS00463">
    <property type="entry name" value="ZN2_CY6_FUNGAL_1"/>
    <property type="match status" value="1"/>
</dbReference>
<dbReference type="PANTHER" id="PTHR46910:SF33">
    <property type="entry name" value="ZN(II)2CYS6 TRANSCRIPTION FACTOR (EUROFUNG)"/>
    <property type="match status" value="1"/>
</dbReference>